<dbReference type="EMBL" id="JASCZI010211715">
    <property type="protein sequence ID" value="MED6196145.1"/>
    <property type="molecule type" value="Genomic_DNA"/>
</dbReference>
<keyword evidence="3" id="KW-1185">Reference proteome</keyword>
<feature type="compositionally biased region" description="Basic and acidic residues" evidence="1">
    <location>
        <begin position="52"/>
        <end position="62"/>
    </location>
</feature>
<evidence type="ECO:0000313" key="2">
    <source>
        <dbReference type="EMBL" id="MED6196145.1"/>
    </source>
</evidence>
<name>A0ABU6XH56_9FABA</name>
<accession>A0ABU6XH56</accession>
<organism evidence="2 3">
    <name type="scientific">Stylosanthes scabra</name>
    <dbReference type="NCBI Taxonomy" id="79078"/>
    <lineage>
        <taxon>Eukaryota</taxon>
        <taxon>Viridiplantae</taxon>
        <taxon>Streptophyta</taxon>
        <taxon>Embryophyta</taxon>
        <taxon>Tracheophyta</taxon>
        <taxon>Spermatophyta</taxon>
        <taxon>Magnoliopsida</taxon>
        <taxon>eudicotyledons</taxon>
        <taxon>Gunneridae</taxon>
        <taxon>Pentapetalae</taxon>
        <taxon>rosids</taxon>
        <taxon>fabids</taxon>
        <taxon>Fabales</taxon>
        <taxon>Fabaceae</taxon>
        <taxon>Papilionoideae</taxon>
        <taxon>50 kb inversion clade</taxon>
        <taxon>dalbergioids sensu lato</taxon>
        <taxon>Dalbergieae</taxon>
        <taxon>Pterocarpus clade</taxon>
        <taxon>Stylosanthes</taxon>
    </lineage>
</organism>
<gene>
    <name evidence="2" type="ORF">PIB30_044577</name>
</gene>
<protein>
    <submittedName>
        <fullName evidence="2">Uncharacterized protein</fullName>
    </submittedName>
</protein>
<feature type="compositionally biased region" description="Basic and acidic residues" evidence="1">
    <location>
        <begin position="1"/>
        <end position="32"/>
    </location>
</feature>
<proteinExistence type="predicted"/>
<comment type="caution">
    <text evidence="2">The sequence shown here is derived from an EMBL/GenBank/DDBJ whole genome shotgun (WGS) entry which is preliminary data.</text>
</comment>
<evidence type="ECO:0000313" key="3">
    <source>
        <dbReference type="Proteomes" id="UP001341840"/>
    </source>
</evidence>
<dbReference type="Proteomes" id="UP001341840">
    <property type="component" value="Unassembled WGS sequence"/>
</dbReference>
<feature type="region of interest" description="Disordered" evidence="1">
    <location>
        <begin position="1"/>
        <end position="66"/>
    </location>
</feature>
<reference evidence="2 3" key="1">
    <citation type="journal article" date="2023" name="Plants (Basel)">
        <title>Bridging the Gap: Combining Genomics and Transcriptomics Approaches to Understand Stylosanthes scabra, an Orphan Legume from the Brazilian Caatinga.</title>
        <authorList>
            <person name="Ferreira-Neto J.R.C."/>
            <person name="da Silva M.D."/>
            <person name="Binneck E."/>
            <person name="de Melo N.F."/>
            <person name="da Silva R.H."/>
            <person name="de Melo A.L.T.M."/>
            <person name="Pandolfi V."/>
            <person name="Bustamante F.O."/>
            <person name="Brasileiro-Vidal A.C."/>
            <person name="Benko-Iseppon A.M."/>
        </authorList>
    </citation>
    <scope>NUCLEOTIDE SEQUENCE [LARGE SCALE GENOMIC DNA]</scope>
    <source>
        <tissue evidence="2">Leaves</tissue>
    </source>
</reference>
<sequence length="134" mass="15515">MNQERMRHDQEVQEATVERAREANKGKAREVVPDSEEEESEEMHSSALSINDWERKRNEKKNSKSSPMLYACGAIVQGKRLGQVNPRSALSLDNLSQLVWDCRLNTYSKELPCNRAFKVKEKSLIKETKDKQKH</sequence>
<evidence type="ECO:0000256" key="1">
    <source>
        <dbReference type="SAM" id="MobiDB-lite"/>
    </source>
</evidence>